<gene>
    <name evidence="2" type="ORF">LWI29_030926</name>
</gene>
<sequence>MGGWSADPPGWLDIERGFVEDGTALHLAPAMEGRKDRDDRIMPQRRRRATTSSEPSLPRKTSFSKISSSPPQLRKRLPSSCDLAISILSLRYISGLCYKEEKLKKTKKLLWVGFISCSLVIFNISELKNFWAIDLL</sequence>
<dbReference type="Proteomes" id="UP001168877">
    <property type="component" value="Unassembled WGS sequence"/>
</dbReference>
<dbReference type="EMBL" id="JAUESC010000003">
    <property type="protein sequence ID" value="KAK0602160.1"/>
    <property type="molecule type" value="Genomic_DNA"/>
</dbReference>
<evidence type="ECO:0000313" key="2">
    <source>
        <dbReference type="EMBL" id="KAK0602160.1"/>
    </source>
</evidence>
<feature type="region of interest" description="Disordered" evidence="1">
    <location>
        <begin position="29"/>
        <end position="76"/>
    </location>
</feature>
<feature type="compositionally biased region" description="Basic and acidic residues" evidence="1">
    <location>
        <begin position="32"/>
        <end position="42"/>
    </location>
</feature>
<comment type="caution">
    <text evidence="2">The sequence shown here is derived from an EMBL/GenBank/DDBJ whole genome shotgun (WGS) entry which is preliminary data.</text>
</comment>
<organism evidence="2 3">
    <name type="scientific">Acer saccharum</name>
    <name type="common">Sugar maple</name>
    <dbReference type="NCBI Taxonomy" id="4024"/>
    <lineage>
        <taxon>Eukaryota</taxon>
        <taxon>Viridiplantae</taxon>
        <taxon>Streptophyta</taxon>
        <taxon>Embryophyta</taxon>
        <taxon>Tracheophyta</taxon>
        <taxon>Spermatophyta</taxon>
        <taxon>Magnoliopsida</taxon>
        <taxon>eudicotyledons</taxon>
        <taxon>Gunneridae</taxon>
        <taxon>Pentapetalae</taxon>
        <taxon>rosids</taxon>
        <taxon>malvids</taxon>
        <taxon>Sapindales</taxon>
        <taxon>Sapindaceae</taxon>
        <taxon>Hippocastanoideae</taxon>
        <taxon>Acereae</taxon>
        <taxon>Acer</taxon>
    </lineage>
</organism>
<reference evidence="2" key="2">
    <citation type="submission" date="2023-06" db="EMBL/GenBank/DDBJ databases">
        <authorList>
            <person name="Swenson N.G."/>
            <person name="Wegrzyn J.L."/>
            <person name="Mcevoy S.L."/>
        </authorList>
    </citation>
    <scope>NUCLEOTIDE SEQUENCE</scope>
    <source>
        <strain evidence="2">NS2018</strain>
        <tissue evidence="2">Leaf</tissue>
    </source>
</reference>
<name>A0AA39T9F7_ACESA</name>
<dbReference type="AlphaFoldDB" id="A0AA39T9F7"/>
<proteinExistence type="predicted"/>
<protein>
    <submittedName>
        <fullName evidence="2">Uncharacterized protein</fullName>
    </submittedName>
</protein>
<reference evidence="2" key="1">
    <citation type="journal article" date="2022" name="Plant J.">
        <title>Strategies of tolerance reflected in two North American maple genomes.</title>
        <authorList>
            <person name="McEvoy S.L."/>
            <person name="Sezen U.U."/>
            <person name="Trouern-Trend A."/>
            <person name="McMahon S.M."/>
            <person name="Schaberg P.G."/>
            <person name="Yang J."/>
            <person name="Wegrzyn J.L."/>
            <person name="Swenson N.G."/>
        </authorList>
    </citation>
    <scope>NUCLEOTIDE SEQUENCE</scope>
    <source>
        <strain evidence="2">NS2018</strain>
    </source>
</reference>
<evidence type="ECO:0000313" key="3">
    <source>
        <dbReference type="Proteomes" id="UP001168877"/>
    </source>
</evidence>
<accession>A0AA39T9F7</accession>
<keyword evidence="3" id="KW-1185">Reference proteome</keyword>
<evidence type="ECO:0000256" key="1">
    <source>
        <dbReference type="SAM" id="MobiDB-lite"/>
    </source>
</evidence>
<feature type="compositionally biased region" description="Polar residues" evidence="1">
    <location>
        <begin position="50"/>
        <end position="71"/>
    </location>
</feature>